<keyword evidence="3" id="KW-1185">Reference proteome</keyword>
<evidence type="ECO:0000313" key="3">
    <source>
        <dbReference type="Proteomes" id="UP001138540"/>
    </source>
</evidence>
<dbReference type="RefSeq" id="WP_184149297.1">
    <property type="nucleotide sequence ID" value="NZ_JACHKA010000001.1"/>
</dbReference>
<reference evidence="2 3" key="1">
    <citation type="submission" date="2020-08" db="EMBL/GenBank/DDBJ databases">
        <title>Exploring microbial biodiversity for novel pathways involved in the catabolism of aromatic compounds derived from lignin.</title>
        <authorList>
            <person name="Elkins J."/>
        </authorList>
    </citation>
    <scope>NUCLEOTIDE SEQUENCE [LARGE SCALE GENOMIC DNA]</scope>
    <source>
        <strain evidence="2 3">B1D3A</strain>
    </source>
</reference>
<gene>
    <name evidence="2" type="ORF">HNP60_000304</name>
</gene>
<comment type="caution">
    <text evidence="2">The sequence shown here is derived from an EMBL/GenBank/DDBJ whole genome shotgun (WGS) entry which is preliminary data.</text>
</comment>
<dbReference type="EMBL" id="JACHKA010000001">
    <property type="protein sequence ID" value="MBB5984330.1"/>
    <property type="molecule type" value="Genomic_DNA"/>
</dbReference>
<sequence>MTRLYRLDASAEAVAAIFGADRGDDPWAGGYVTPGSFAPVIVGTARGGRRMVPRLWGVPPAPRAMLAGEPPVAHVRNLDSPFWIGSLRHTAFRCLIPATSFQIWSQAVDPRTGKHAVHRVSLPGSRPFAFAGLWRDSEVQSFALLTCEPNRLLGAINPRSMPVILHREDQEHWLREDWRTARRLVAPFPSQALEIDKGPRLAPDQGQSLAVDGPE</sequence>
<feature type="region of interest" description="Disordered" evidence="1">
    <location>
        <begin position="195"/>
        <end position="215"/>
    </location>
</feature>
<name>A0ABR6NAP1_9SPHN</name>
<protein>
    <submittedName>
        <fullName evidence="2">SOS response-associated peptidase YedK</fullName>
    </submittedName>
</protein>
<dbReference type="Gene3D" id="3.90.1680.10">
    <property type="entry name" value="SOS response associated peptidase-like"/>
    <property type="match status" value="1"/>
</dbReference>
<dbReference type="InterPro" id="IPR003738">
    <property type="entry name" value="SRAP"/>
</dbReference>
<organism evidence="2 3">
    <name type="scientific">Sphingobium lignivorans</name>
    <dbReference type="NCBI Taxonomy" id="2735886"/>
    <lineage>
        <taxon>Bacteria</taxon>
        <taxon>Pseudomonadati</taxon>
        <taxon>Pseudomonadota</taxon>
        <taxon>Alphaproteobacteria</taxon>
        <taxon>Sphingomonadales</taxon>
        <taxon>Sphingomonadaceae</taxon>
        <taxon>Sphingobium</taxon>
    </lineage>
</organism>
<dbReference type="Proteomes" id="UP001138540">
    <property type="component" value="Unassembled WGS sequence"/>
</dbReference>
<dbReference type="Pfam" id="PF02586">
    <property type="entry name" value="SRAP"/>
    <property type="match status" value="1"/>
</dbReference>
<evidence type="ECO:0000313" key="2">
    <source>
        <dbReference type="EMBL" id="MBB5984330.1"/>
    </source>
</evidence>
<accession>A0ABR6NAP1</accession>
<dbReference type="InterPro" id="IPR036590">
    <property type="entry name" value="SRAP-like"/>
</dbReference>
<dbReference type="SUPFAM" id="SSF143081">
    <property type="entry name" value="BB1717-like"/>
    <property type="match status" value="1"/>
</dbReference>
<proteinExistence type="predicted"/>
<evidence type="ECO:0000256" key="1">
    <source>
        <dbReference type="SAM" id="MobiDB-lite"/>
    </source>
</evidence>